<comment type="similarity">
    <text evidence="1">Belongs to the HpcH/HpaI aldolase family.</text>
</comment>
<name>A0A1I7J3C3_9BACL</name>
<dbReference type="SUPFAM" id="SSF51621">
    <property type="entry name" value="Phosphoenolpyruvate/pyruvate domain"/>
    <property type="match status" value="1"/>
</dbReference>
<evidence type="ECO:0000313" key="6">
    <source>
        <dbReference type="Proteomes" id="UP000183508"/>
    </source>
</evidence>
<dbReference type="STRING" id="392015.SAMN05421543_108100"/>
<dbReference type="AlphaFoldDB" id="A0A1I7J3C3"/>
<dbReference type="InterPro" id="IPR040442">
    <property type="entry name" value="Pyrv_kinase-like_dom_sf"/>
</dbReference>
<dbReference type="RefSeq" id="WP_074951841.1">
    <property type="nucleotide sequence ID" value="NZ_FPBV01000008.1"/>
</dbReference>
<keyword evidence="2" id="KW-0479">Metal-binding</keyword>
<gene>
    <name evidence="5" type="ORF">SAMN05421543_108100</name>
</gene>
<evidence type="ECO:0000259" key="4">
    <source>
        <dbReference type="Pfam" id="PF03328"/>
    </source>
</evidence>
<dbReference type="Pfam" id="PF03328">
    <property type="entry name" value="HpcH_HpaI"/>
    <property type="match status" value="1"/>
</dbReference>
<dbReference type="Gene3D" id="3.20.20.60">
    <property type="entry name" value="Phosphoenolpyruvate-binding domains"/>
    <property type="match status" value="1"/>
</dbReference>
<dbReference type="Proteomes" id="UP000183508">
    <property type="component" value="Unassembled WGS sequence"/>
</dbReference>
<dbReference type="GO" id="GO:0005737">
    <property type="term" value="C:cytoplasm"/>
    <property type="evidence" value="ECO:0007669"/>
    <property type="project" value="TreeGrafter"/>
</dbReference>
<evidence type="ECO:0000256" key="1">
    <source>
        <dbReference type="ARBA" id="ARBA00005568"/>
    </source>
</evidence>
<keyword evidence="3" id="KW-0456">Lyase</keyword>
<dbReference type="InterPro" id="IPR015813">
    <property type="entry name" value="Pyrv/PenolPyrv_kinase-like_dom"/>
</dbReference>
<accession>A0A1I7J3C3</accession>
<protein>
    <submittedName>
        <fullName evidence="5">4-hydroxy-2-oxoheptanedioate aldolase</fullName>
    </submittedName>
</protein>
<dbReference type="GO" id="GO:0046872">
    <property type="term" value="F:metal ion binding"/>
    <property type="evidence" value="ECO:0007669"/>
    <property type="project" value="UniProtKB-KW"/>
</dbReference>
<evidence type="ECO:0000256" key="3">
    <source>
        <dbReference type="ARBA" id="ARBA00023239"/>
    </source>
</evidence>
<dbReference type="InterPro" id="IPR050251">
    <property type="entry name" value="HpcH-HpaI_aldolase"/>
</dbReference>
<sequence>MTHTHRNPHAEGVETRRFGTFLLGHDPAVVRVAAAAGLDFVVLDAEHGTYPVDRMTQFIDAAQGIDVFVRCPVEDALHLAPVFDHGLTGVIVAGSPSPEDIARVMERVKFPPQGHRGSNPFVAAAGFGRIGGAEFAAKSNADTQVWVMAESRAQFEALPHYCDIPGVSGVFLGPYDLSVDLGVPGQMDHPAVTEALNGAIRTVREQHLPVAIFARDGASARAWLERGVTWVALSADWGLLAESWRRLRASAQGIAGKPIS</sequence>
<dbReference type="eggNOG" id="COG3836">
    <property type="taxonomic scope" value="Bacteria"/>
</dbReference>
<dbReference type="PANTHER" id="PTHR30502">
    <property type="entry name" value="2-KETO-3-DEOXY-L-RHAMNONATE ALDOLASE"/>
    <property type="match status" value="1"/>
</dbReference>
<evidence type="ECO:0000256" key="2">
    <source>
        <dbReference type="ARBA" id="ARBA00022723"/>
    </source>
</evidence>
<reference evidence="6" key="1">
    <citation type="submission" date="2016-10" db="EMBL/GenBank/DDBJ databases">
        <authorList>
            <person name="Varghese N."/>
        </authorList>
    </citation>
    <scope>NUCLEOTIDE SEQUENCE [LARGE SCALE GENOMIC DNA]</scope>
    <source>
        <strain evidence="6">DSM 17980</strain>
    </source>
</reference>
<dbReference type="EMBL" id="FPBV01000008">
    <property type="protein sequence ID" value="SFU79664.1"/>
    <property type="molecule type" value="Genomic_DNA"/>
</dbReference>
<organism evidence="5 6">
    <name type="scientific">Alicyclobacillus macrosporangiidus</name>
    <dbReference type="NCBI Taxonomy" id="392015"/>
    <lineage>
        <taxon>Bacteria</taxon>
        <taxon>Bacillati</taxon>
        <taxon>Bacillota</taxon>
        <taxon>Bacilli</taxon>
        <taxon>Bacillales</taxon>
        <taxon>Alicyclobacillaceae</taxon>
        <taxon>Alicyclobacillus</taxon>
    </lineage>
</organism>
<dbReference type="PANTHER" id="PTHR30502:SF0">
    <property type="entry name" value="PHOSPHOENOLPYRUVATE CARBOXYLASE FAMILY PROTEIN"/>
    <property type="match status" value="1"/>
</dbReference>
<evidence type="ECO:0000313" key="5">
    <source>
        <dbReference type="EMBL" id="SFU79664.1"/>
    </source>
</evidence>
<dbReference type="GO" id="GO:0016832">
    <property type="term" value="F:aldehyde-lyase activity"/>
    <property type="evidence" value="ECO:0007669"/>
    <property type="project" value="TreeGrafter"/>
</dbReference>
<dbReference type="InterPro" id="IPR005000">
    <property type="entry name" value="Aldolase/citrate-lyase_domain"/>
</dbReference>
<feature type="domain" description="HpcH/HpaI aldolase/citrate lyase" evidence="4">
    <location>
        <begin position="17"/>
        <end position="241"/>
    </location>
</feature>
<proteinExistence type="inferred from homology"/>
<keyword evidence="6" id="KW-1185">Reference proteome</keyword>